<dbReference type="Gene3D" id="2.150.10.10">
    <property type="entry name" value="Serralysin-like metalloprotease, C-terminal"/>
    <property type="match status" value="1"/>
</dbReference>
<comment type="caution">
    <text evidence="12">The sequence shown here is derived from an EMBL/GenBank/DDBJ whole genome shotgun (WGS) entry which is preliminary data.</text>
</comment>
<comment type="similarity">
    <text evidence="3">Belongs to the peptidase M10B family.</text>
</comment>
<dbReference type="PANTHER" id="PTHR10201">
    <property type="entry name" value="MATRIX METALLOPROTEINASE"/>
    <property type="match status" value="1"/>
</dbReference>
<evidence type="ECO:0000256" key="8">
    <source>
        <dbReference type="ARBA" id="ARBA00022801"/>
    </source>
</evidence>
<evidence type="ECO:0000313" key="12">
    <source>
        <dbReference type="EMBL" id="MFC1458351.1"/>
    </source>
</evidence>
<protein>
    <submittedName>
        <fullName evidence="12">M10 family metallopeptidase</fullName>
    </submittedName>
</protein>
<dbReference type="InterPro" id="IPR011049">
    <property type="entry name" value="Serralysin-like_metalloprot_C"/>
</dbReference>
<keyword evidence="10" id="KW-0482">Metalloprotease</keyword>
<dbReference type="SMART" id="SM00235">
    <property type="entry name" value="ZnMc"/>
    <property type="match status" value="1"/>
</dbReference>
<sequence>MAAVTSYNLTGNPYIDGVLGDRKWATAGFTFSFPTSGSYYGANYGSGENVTNFGALNATQQTTIRSALKMYASVANLSFIEIAETATQHADLRFGLSDTPSTAWAYFPTAAAEGGDAWFNKSSRSYTSPQKGNYAYLTFVHEIGHALGLEHPHENGMPEDRDSMEYTVMSYRSYGGASTSSGYVNETWGYAQSLMLYDIAALQHLYGANYSTNSGNTVYSWSATTGEMFINGIGQGAAGGNRILQSVWDGGGQDTYDFSNYAANSTIDLSPGGWSITSGTQLAKLHWDGSKLAAGNISNPLLYQGNTASLIENARGGAGSDVLSGNQANNALFGGGGDDRLLGGSGNDTLDGGAGWDTAVFSGLLSQYSITHLADGSISLADLRPVGPDGTDILWSIEALRFSDGLYRSSEVGSRMVVSVLQTTSVSPLKTTFTAQVYLAANVDVAAAGVDPLEHFIRYGAAEGRAGSGVNPAQAVGRSITKGFDADFYLLTNPDVAAARVNPLDHYNSFGWKEGRDPNADFDTSYYLAVYRDIAAARVNPLDHYNGFGWREGRDPSSRFDTTSYLAANPDVAAAGVNPLDHFLVHGIYEGRSAWNVLV</sequence>
<dbReference type="InterPro" id="IPR018511">
    <property type="entry name" value="Hemolysin-typ_Ca-bd_CS"/>
</dbReference>
<dbReference type="RefSeq" id="WP_377030316.1">
    <property type="nucleotide sequence ID" value="NZ_JBHOMY010000048.1"/>
</dbReference>
<keyword evidence="6" id="KW-0479">Metal-binding</keyword>
<evidence type="ECO:0000256" key="1">
    <source>
        <dbReference type="ARBA" id="ARBA00001913"/>
    </source>
</evidence>
<evidence type="ECO:0000259" key="11">
    <source>
        <dbReference type="SMART" id="SM00235"/>
    </source>
</evidence>
<dbReference type="InterPro" id="IPR006026">
    <property type="entry name" value="Peptidase_Metallo"/>
</dbReference>
<dbReference type="SUPFAM" id="SSF51120">
    <property type="entry name" value="beta-Roll"/>
    <property type="match status" value="1"/>
</dbReference>
<dbReference type="Pfam" id="PF00413">
    <property type="entry name" value="Peptidase_M10"/>
    <property type="match status" value="1"/>
</dbReference>
<dbReference type="PROSITE" id="PS00330">
    <property type="entry name" value="HEMOLYSIN_CALCIUM"/>
    <property type="match status" value="1"/>
</dbReference>
<comment type="subcellular location">
    <subcellularLocation>
        <location evidence="2">Secreted</location>
    </subcellularLocation>
</comment>
<dbReference type="PANTHER" id="PTHR10201:SF323">
    <property type="entry name" value="MATRIX METALLOPROTEINASE-21"/>
    <property type="match status" value="1"/>
</dbReference>
<reference evidence="12 13" key="1">
    <citation type="submission" date="2024-09" db="EMBL/GenBank/DDBJ databases">
        <title>Nodulacao em especies de Leguminosae Basais da Amazonia e Caracterizacao dos Rizobios e Bacterias Associadas aos Nodulos.</title>
        <authorList>
            <person name="Jambeiro I.C.A."/>
            <person name="Lopes I.S."/>
            <person name="Aguiar E.R.G.R."/>
            <person name="Santos A.F.J."/>
            <person name="Dos Santos J.M.F."/>
            <person name="Gross E."/>
        </authorList>
    </citation>
    <scope>NUCLEOTIDE SEQUENCE [LARGE SCALE GENOMIC DNA]</scope>
    <source>
        <strain evidence="12 13">BRUESC1165</strain>
    </source>
</reference>
<accession>A0ABV6YAQ1</accession>
<evidence type="ECO:0000256" key="6">
    <source>
        <dbReference type="ARBA" id="ARBA00022723"/>
    </source>
</evidence>
<dbReference type="PRINTS" id="PR00313">
    <property type="entry name" value="CABNDNGRPT"/>
</dbReference>
<keyword evidence="7" id="KW-0677">Repeat</keyword>
<dbReference type="Pfam" id="PF08548">
    <property type="entry name" value="Peptidase_M10_C"/>
    <property type="match status" value="1"/>
</dbReference>
<evidence type="ECO:0000256" key="10">
    <source>
        <dbReference type="ARBA" id="ARBA00023049"/>
    </source>
</evidence>
<dbReference type="InterPro" id="IPR001343">
    <property type="entry name" value="Hemolysn_Ca-bd"/>
</dbReference>
<evidence type="ECO:0000313" key="13">
    <source>
        <dbReference type="Proteomes" id="UP001593940"/>
    </source>
</evidence>
<proteinExistence type="inferred from homology"/>
<comment type="cofactor">
    <cofactor evidence="1">
        <name>Ca(2+)</name>
        <dbReference type="ChEBI" id="CHEBI:29108"/>
    </cofactor>
</comment>
<evidence type="ECO:0000256" key="7">
    <source>
        <dbReference type="ARBA" id="ARBA00022737"/>
    </source>
</evidence>
<keyword evidence="9" id="KW-0862">Zinc</keyword>
<dbReference type="Gene3D" id="3.40.390.10">
    <property type="entry name" value="Collagenase (Catalytic Domain)"/>
    <property type="match status" value="1"/>
</dbReference>
<dbReference type="InterPro" id="IPR001818">
    <property type="entry name" value="Pept_M10_metallopeptidase"/>
</dbReference>
<evidence type="ECO:0000256" key="5">
    <source>
        <dbReference type="ARBA" id="ARBA00022670"/>
    </source>
</evidence>
<organism evidence="12 13">
    <name type="scientific">Microvirga arabica</name>
    <dbReference type="NCBI Taxonomy" id="1128671"/>
    <lineage>
        <taxon>Bacteria</taxon>
        <taxon>Pseudomonadati</taxon>
        <taxon>Pseudomonadota</taxon>
        <taxon>Alphaproteobacteria</taxon>
        <taxon>Hyphomicrobiales</taxon>
        <taxon>Methylobacteriaceae</taxon>
        <taxon>Microvirga</taxon>
    </lineage>
</organism>
<dbReference type="InterPro" id="IPR024079">
    <property type="entry name" value="MetalloPept_cat_dom_sf"/>
</dbReference>
<keyword evidence="13" id="KW-1185">Reference proteome</keyword>
<feature type="domain" description="Peptidase metallopeptidase" evidence="11">
    <location>
        <begin position="27"/>
        <end position="208"/>
    </location>
</feature>
<dbReference type="EMBL" id="JBHOMY010000048">
    <property type="protein sequence ID" value="MFC1458351.1"/>
    <property type="molecule type" value="Genomic_DNA"/>
</dbReference>
<evidence type="ECO:0000256" key="3">
    <source>
        <dbReference type="ARBA" id="ARBA00009490"/>
    </source>
</evidence>
<dbReference type="CDD" id="cd04277">
    <property type="entry name" value="ZnMc_serralysin_like"/>
    <property type="match status" value="1"/>
</dbReference>
<gene>
    <name evidence="12" type="ORF">ACETIH_16930</name>
</gene>
<keyword evidence="8" id="KW-0378">Hydrolase</keyword>
<dbReference type="InterPro" id="IPR034033">
    <property type="entry name" value="Serralysin-like"/>
</dbReference>
<dbReference type="InterPro" id="IPR013858">
    <property type="entry name" value="Peptidase_M10B_C"/>
</dbReference>
<evidence type="ECO:0000256" key="2">
    <source>
        <dbReference type="ARBA" id="ARBA00004613"/>
    </source>
</evidence>
<dbReference type="Proteomes" id="UP001593940">
    <property type="component" value="Unassembled WGS sequence"/>
</dbReference>
<evidence type="ECO:0000256" key="9">
    <source>
        <dbReference type="ARBA" id="ARBA00022833"/>
    </source>
</evidence>
<name>A0ABV6YAQ1_9HYPH</name>
<dbReference type="SUPFAM" id="SSF55486">
    <property type="entry name" value="Metalloproteases ('zincins'), catalytic domain"/>
    <property type="match status" value="1"/>
</dbReference>
<keyword evidence="5" id="KW-0645">Protease</keyword>
<dbReference type="Pfam" id="PF00353">
    <property type="entry name" value="HemolysinCabind"/>
    <property type="match status" value="1"/>
</dbReference>
<keyword evidence="4" id="KW-0964">Secreted</keyword>
<evidence type="ECO:0000256" key="4">
    <source>
        <dbReference type="ARBA" id="ARBA00022525"/>
    </source>
</evidence>